<organism evidence="1 2">
    <name type="scientific">Mycobacterium asiaticum</name>
    <dbReference type="NCBI Taxonomy" id="1790"/>
    <lineage>
        <taxon>Bacteria</taxon>
        <taxon>Bacillati</taxon>
        <taxon>Actinomycetota</taxon>
        <taxon>Actinomycetes</taxon>
        <taxon>Mycobacteriales</taxon>
        <taxon>Mycobacteriaceae</taxon>
        <taxon>Mycobacterium</taxon>
    </lineage>
</organism>
<comment type="caution">
    <text evidence="1">The sequence shown here is derived from an EMBL/GenBank/DDBJ whole genome shotgun (WGS) entry which is preliminary data.</text>
</comment>
<evidence type="ECO:0000313" key="1">
    <source>
        <dbReference type="EMBL" id="OBK17028.1"/>
    </source>
</evidence>
<dbReference type="InterPro" id="IPR016793">
    <property type="entry name" value="UCP021591"/>
</dbReference>
<dbReference type="EMBL" id="LZLR01000193">
    <property type="protein sequence ID" value="OBK17028.1"/>
    <property type="molecule type" value="Genomic_DNA"/>
</dbReference>
<name>A0A1A3US70_MYCAS</name>
<sequence>MHRLVGAGSAILVAALVGGAGSSVGTGRAHADDPIMHHVKYTITAKNPIYANIYYIDQEPTIFADYSHDPYRFTPNVQADIAPGKPWSYELNLARPEYWAMVVVNTGTEPGTPEFHCDLSVDGAVVVSKDGPRGVLCSIRNW</sequence>
<proteinExistence type="predicted"/>
<evidence type="ECO:0000313" key="2">
    <source>
        <dbReference type="Proteomes" id="UP000093819"/>
    </source>
</evidence>
<gene>
    <name evidence="1" type="ORF">A5635_05635</name>
</gene>
<dbReference type="PIRSF" id="PIRSF021591">
    <property type="entry name" value="UCP021591"/>
    <property type="match status" value="1"/>
</dbReference>
<dbReference type="AlphaFoldDB" id="A0A1A3US70"/>
<reference evidence="1 2" key="1">
    <citation type="submission" date="2016-06" db="EMBL/GenBank/DDBJ databases">
        <authorList>
            <person name="Kjaerup R.B."/>
            <person name="Dalgaard T.S."/>
            <person name="Juul-Madsen H.R."/>
        </authorList>
    </citation>
    <scope>NUCLEOTIDE SEQUENCE [LARGE SCALE GENOMIC DNA]</scope>
    <source>
        <strain evidence="1 2">1245335.1</strain>
    </source>
</reference>
<protein>
    <submittedName>
        <fullName evidence="1">Uncharacterized protein</fullName>
    </submittedName>
</protein>
<accession>A0A1A3US70</accession>
<dbReference type="Proteomes" id="UP000093819">
    <property type="component" value="Unassembled WGS sequence"/>
</dbReference>